<gene>
    <name evidence="6" type="ORF">BRAFLDRAFT_74179</name>
</gene>
<dbReference type="PANTHER" id="PTHR11571">
    <property type="entry name" value="GLUTATHIONE S-TRANSFERASE"/>
    <property type="match status" value="1"/>
</dbReference>
<dbReference type="InterPro" id="IPR004046">
    <property type="entry name" value="GST_C"/>
</dbReference>
<dbReference type="SUPFAM" id="SSF52833">
    <property type="entry name" value="Thioredoxin-like"/>
    <property type="match status" value="1"/>
</dbReference>
<proteinExistence type="predicted"/>
<dbReference type="InterPro" id="IPR004045">
    <property type="entry name" value="Glutathione_S-Trfase_N"/>
</dbReference>
<feature type="domain" description="GST N-terminal" evidence="4">
    <location>
        <begin position="2"/>
        <end position="87"/>
    </location>
</feature>
<dbReference type="GO" id="GO:0004364">
    <property type="term" value="F:glutathione transferase activity"/>
    <property type="evidence" value="ECO:0007669"/>
    <property type="project" value="UniProtKB-EC"/>
</dbReference>
<dbReference type="EC" id="2.5.1.18" evidence="1"/>
<keyword evidence="2" id="KW-0808">Transferase</keyword>
<reference evidence="6" key="1">
    <citation type="journal article" date="2008" name="Nature">
        <title>The amphioxus genome and the evolution of the chordate karyotype.</title>
        <authorList>
            <consortium name="US DOE Joint Genome Institute (JGI-PGF)"/>
            <person name="Putnam N.H."/>
            <person name="Butts T."/>
            <person name="Ferrier D.E.K."/>
            <person name="Furlong R.F."/>
            <person name="Hellsten U."/>
            <person name="Kawashima T."/>
            <person name="Robinson-Rechavi M."/>
            <person name="Shoguchi E."/>
            <person name="Terry A."/>
            <person name="Yu J.-K."/>
            <person name="Benito-Gutierrez E.L."/>
            <person name="Dubchak I."/>
            <person name="Garcia-Fernandez J."/>
            <person name="Gibson-Brown J.J."/>
            <person name="Grigoriev I.V."/>
            <person name="Horton A.C."/>
            <person name="de Jong P.J."/>
            <person name="Jurka J."/>
            <person name="Kapitonov V.V."/>
            <person name="Kohara Y."/>
            <person name="Kuroki Y."/>
            <person name="Lindquist E."/>
            <person name="Lucas S."/>
            <person name="Osoegawa K."/>
            <person name="Pennacchio L.A."/>
            <person name="Salamov A.A."/>
            <person name="Satou Y."/>
            <person name="Sauka-Spengler T."/>
            <person name="Schmutz J."/>
            <person name="Shin-I T."/>
            <person name="Toyoda A."/>
            <person name="Bronner-Fraser M."/>
            <person name="Fujiyama A."/>
            <person name="Holland L.Z."/>
            <person name="Holland P.W.H."/>
            <person name="Satoh N."/>
            <person name="Rokhsar D.S."/>
        </authorList>
    </citation>
    <scope>NUCLEOTIDE SEQUENCE [LARGE SCALE GENOMIC DNA]</scope>
    <source>
        <strain evidence="6">S238N-H82</strain>
        <tissue evidence="6">Testes</tissue>
    </source>
</reference>
<dbReference type="Gene3D" id="1.20.1050.10">
    <property type="match status" value="1"/>
</dbReference>
<evidence type="ECO:0000313" key="6">
    <source>
        <dbReference type="EMBL" id="EEN61365.1"/>
    </source>
</evidence>
<dbReference type="InterPro" id="IPR050213">
    <property type="entry name" value="GST_superfamily"/>
</dbReference>
<evidence type="ECO:0000259" key="4">
    <source>
        <dbReference type="PROSITE" id="PS50404"/>
    </source>
</evidence>
<evidence type="ECO:0000259" key="5">
    <source>
        <dbReference type="PROSITE" id="PS50405"/>
    </source>
</evidence>
<dbReference type="InterPro" id="IPR036249">
    <property type="entry name" value="Thioredoxin-like_sf"/>
</dbReference>
<dbReference type="PROSITE" id="PS50404">
    <property type="entry name" value="GST_NTER"/>
    <property type="match status" value="1"/>
</dbReference>
<protein>
    <recommendedName>
        <fullName evidence="1">glutathione transferase</fullName>
        <ecNumber evidence="1">2.5.1.18</ecNumber>
    </recommendedName>
</protein>
<dbReference type="Gene3D" id="1.20.1050.130">
    <property type="match status" value="1"/>
</dbReference>
<dbReference type="PANTHER" id="PTHR11571:SF224">
    <property type="entry name" value="HEMATOPOIETIC PROSTAGLANDIN D SYNTHASE"/>
    <property type="match status" value="1"/>
</dbReference>
<evidence type="ECO:0000256" key="3">
    <source>
        <dbReference type="ARBA" id="ARBA00047960"/>
    </source>
</evidence>
<sequence>MPSYKLTYFKHWGRAGVLRLLFAAGGIEFEDVRIVRETQWPDFKPRLAGKTPLQEAQIDMIVDGLADMETIFAGLYREKDEKTKLENMKKFAGETLPMFLNNFEKLASSSGHFVGDVVDHLPYDPLVGYANLTKIMDNVKSNPRIAEWMKKEAAQ</sequence>
<evidence type="ECO:0000256" key="2">
    <source>
        <dbReference type="ARBA" id="ARBA00022679"/>
    </source>
</evidence>
<comment type="catalytic activity">
    <reaction evidence="3">
        <text>RX + glutathione = an S-substituted glutathione + a halide anion + H(+)</text>
        <dbReference type="Rhea" id="RHEA:16437"/>
        <dbReference type="ChEBI" id="CHEBI:15378"/>
        <dbReference type="ChEBI" id="CHEBI:16042"/>
        <dbReference type="ChEBI" id="CHEBI:17792"/>
        <dbReference type="ChEBI" id="CHEBI:57925"/>
        <dbReference type="ChEBI" id="CHEBI:90779"/>
        <dbReference type="EC" id="2.5.1.18"/>
    </reaction>
</comment>
<dbReference type="InterPro" id="IPR036282">
    <property type="entry name" value="Glutathione-S-Trfase_C_sf"/>
</dbReference>
<dbReference type="FunFam" id="1.20.1050.130:FF:000019">
    <property type="entry name" value="Uncharacterized protein"/>
    <property type="match status" value="1"/>
</dbReference>
<dbReference type="eggNOG" id="KOG1695">
    <property type="taxonomic scope" value="Eukaryota"/>
</dbReference>
<evidence type="ECO:0000256" key="1">
    <source>
        <dbReference type="ARBA" id="ARBA00012452"/>
    </source>
</evidence>
<dbReference type="InterPro" id="IPR010987">
    <property type="entry name" value="Glutathione-S-Trfase_C-like"/>
</dbReference>
<accession>C3YE57</accession>
<dbReference type="AlphaFoldDB" id="C3YE57"/>
<dbReference type="CDD" id="cd03192">
    <property type="entry name" value="GST_C_Sigma_like"/>
    <property type="match status" value="1"/>
</dbReference>
<feature type="domain" description="GST C-terminal" evidence="5">
    <location>
        <begin position="51"/>
        <end position="155"/>
    </location>
</feature>
<dbReference type="PROSITE" id="PS50405">
    <property type="entry name" value="GST_CTER"/>
    <property type="match status" value="1"/>
</dbReference>
<dbReference type="Pfam" id="PF14497">
    <property type="entry name" value="GST_C_3"/>
    <property type="match status" value="1"/>
</dbReference>
<organism>
    <name type="scientific">Branchiostoma floridae</name>
    <name type="common">Florida lancelet</name>
    <name type="synonym">Amphioxus</name>
    <dbReference type="NCBI Taxonomy" id="7739"/>
    <lineage>
        <taxon>Eukaryota</taxon>
        <taxon>Metazoa</taxon>
        <taxon>Chordata</taxon>
        <taxon>Cephalochordata</taxon>
        <taxon>Leptocardii</taxon>
        <taxon>Amphioxiformes</taxon>
        <taxon>Branchiostomatidae</taxon>
        <taxon>Branchiostoma</taxon>
    </lineage>
</organism>
<name>C3YE57_BRAFL</name>
<dbReference type="InParanoid" id="C3YE57"/>
<dbReference type="SUPFAM" id="SSF47616">
    <property type="entry name" value="GST C-terminal domain-like"/>
    <property type="match status" value="1"/>
</dbReference>
<dbReference type="EMBL" id="GG666505">
    <property type="protein sequence ID" value="EEN61365.1"/>
    <property type="molecule type" value="Genomic_DNA"/>
</dbReference>
<dbReference type="FunFam" id="1.20.1050.10:FF:000030">
    <property type="entry name" value="Glutathione S-transferase S1"/>
    <property type="match status" value="1"/>
</dbReference>